<dbReference type="RefSeq" id="WP_077359469.1">
    <property type="nucleotide sequence ID" value="NZ_MQMF01000001.1"/>
</dbReference>
<dbReference type="EMBL" id="MQMF01000001">
    <property type="protein sequence ID" value="OOE14053.1"/>
    <property type="molecule type" value="Genomic_DNA"/>
</dbReference>
<reference evidence="1 2" key="1">
    <citation type="submission" date="2016-11" db="EMBL/GenBank/DDBJ databases">
        <authorList>
            <person name="Jaros S."/>
            <person name="Januszkiewicz K."/>
            <person name="Wedrychowicz H."/>
        </authorList>
    </citation>
    <scope>NUCLEOTIDE SEQUENCE [LARGE SCALE GENOMIC DNA]</scope>
    <source>
        <strain evidence="1 2">Con a/3</strain>
    </source>
</reference>
<comment type="caution">
    <text evidence="1">The sequence shown here is derived from an EMBL/GenBank/DDBJ whole genome shotgun (WGS) entry which is preliminary data.</text>
</comment>
<gene>
    <name evidence="1" type="ORF">UN64_02235</name>
</gene>
<evidence type="ECO:0000313" key="1">
    <source>
        <dbReference type="EMBL" id="OOE14053.1"/>
    </source>
</evidence>
<protein>
    <submittedName>
        <fullName evidence="1">Uncharacterized protein</fullName>
    </submittedName>
</protein>
<proteinExistence type="predicted"/>
<accession>A0A1V3GB16</accession>
<name>A0A1V3GB16_9BACL</name>
<evidence type="ECO:0000313" key="2">
    <source>
        <dbReference type="Proteomes" id="UP000188597"/>
    </source>
</evidence>
<dbReference type="OrthoDB" id="2967966at2"/>
<dbReference type="AlphaFoldDB" id="A0A1V3GB16"/>
<organism evidence="1 2">
    <name type="scientific">Fictibacillus arsenicus</name>
    <dbReference type="NCBI Taxonomy" id="255247"/>
    <lineage>
        <taxon>Bacteria</taxon>
        <taxon>Bacillati</taxon>
        <taxon>Bacillota</taxon>
        <taxon>Bacilli</taxon>
        <taxon>Bacillales</taxon>
        <taxon>Fictibacillaceae</taxon>
        <taxon>Fictibacillus</taxon>
    </lineage>
</organism>
<sequence length="161" mass="18311">MPKSNQALKSPDPIVMTPDDVNEVLCTYLSANGFSIRRGLDHFEIDIRAVRGQVELFIESRGNQAFKNKGSDIVFDSSQIDSHLSEHISQIMRFQQSISSPYEKIFIMANPYIPRIIERVNKLNKGLDKLGIIRGWINKEGSITFEADQNLLTKIEDTLDK</sequence>
<dbReference type="Proteomes" id="UP000188597">
    <property type="component" value="Unassembled WGS sequence"/>
</dbReference>